<accession>A0A8H5CT60</accession>
<dbReference type="GO" id="GO:0008757">
    <property type="term" value="F:S-adenosylmethionine-dependent methyltransferase activity"/>
    <property type="evidence" value="ECO:0007669"/>
    <property type="project" value="UniProtKB-ARBA"/>
</dbReference>
<dbReference type="Gene3D" id="3.40.50.150">
    <property type="entry name" value="Vaccinia Virus protein VP39"/>
    <property type="match status" value="1"/>
</dbReference>
<dbReference type="InterPro" id="IPR019410">
    <property type="entry name" value="Methyltransf_16"/>
</dbReference>
<protein>
    <submittedName>
        <fullName evidence="1">Uncharacterized protein</fullName>
    </submittedName>
</protein>
<dbReference type="InterPro" id="IPR029063">
    <property type="entry name" value="SAM-dependent_MTases_sf"/>
</dbReference>
<reference evidence="1 2" key="1">
    <citation type="journal article" date="2020" name="ISME J.">
        <title>Uncovering the hidden diversity of litter-decomposition mechanisms in mushroom-forming fungi.</title>
        <authorList>
            <person name="Floudas D."/>
            <person name="Bentzer J."/>
            <person name="Ahren D."/>
            <person name="Johansson T."/>
            <person name="Persson P."/>
            <person name="Tunlid A."/>
        </authorList>
    </citation>
    <scope>NUCLEOTIDE SEQUENCE [LARGE SCALE GENOMIC DNA]</scope>
    <source>
        <strain evidence="1 2">CBS 146.42</strain>
    </source>
</reference>
<evidence type="ECO:0000313" key="2">
    <source>
        <dbReference type="Proteomes" id="UP000559027"/>
    </source>
</evidence>
<organism evidence="1 2">
    <name type="scientific">Leucocoprinus leucothites</name>
    <dbReference type="NCBI Taxonomy" id="201217"/>
    <lineage>
        <taxon>Eukaryota</taxon>
        <taxon>Fungi</taxon>
        <taxon>Dikarya</taxon>
        <taxon>Basidiomycota</taxon>
        <taxon>Agaricomycotina</taxon>
        <taxon>Agaricomycetes</taxon>
        <taxon>Agaricomycetidae</taxon>
        <taxon>Agaricales</taxon>
        <taxon>Agaricineae</taxon>
        <taxon>Agaricaceae</taxon>
        <taxon>Leucocoprinus</taxon>
    </lineage>
</organism>
<dbReference type="OrthoDB" id="433955at2759"/>
<dbReference type="PANTHER" id="PTHR14614">
    <property type="entry name" value="HEPATOCELLULAR CARCINOMA-ASSOCIATED ANTIGEN"/>
    <property type="match status" value="1"/>
</dbReference>
<evidence type="ECO:0000313" key="1">
    <source>
        <dbReference type="EMBL" id="KAF5347554.1"/>
    </source>
</evidence>
<dbReference type="AlphaFoldDB" id="A0A8H5CT60"/>
<dbReference type="SUPFAM" id="SSF53335">
    <property type="entry name" value="S-adenosyl-L-methionine-dependent methyltransferases"/>
    <property type="match status" value="1"/>
</dbReference>
<keyword evidence="2" id="KW-1185">Reference proteome</keyword>
<dbReference type="Proteomes" id="UP000559027">
    <property type="component" value="Unassembled WGS sequence"/>
</dbReference>
<dbReference type="EMBL" id="JAACJO010000024">
    <property type="protein sequence ID" value="KAF5347554.1"/>
    <property type="molecule type" value="Genomic_DNA"/>
</dbReference>
<dbReference type="Pfam" id="PF10294">
    <property type="entry name" value="Methyltransf_16"/>
    <property type="match status" value="1"/>
</dbReference>
<proteinExistence type="predicted"/>
<dbReference type="CDD" id="cd02440">
    <property type="entry name" value="AdoMet_MTases"/>
    <property type="match status" value="1"/>
</dbReference>
<name>A0A8H5CT60_9AGAR</name>
<gene>
    <name evidence="1" type="ORF">D9756_010696</name>
</gene>
<comment type="caution">
    <text evidence="1">The sequence shown here is derived from an EMBL/GenBank/DDBJ whole genome shotgun (WGS) entry which is preliminary data.</text>
</comment>
<dbReference type="PANTHER" id="PTHR14614:SF147">
    <property type="entry name" value="S-ADENOSYLMETHIONINE-DEPENDENT METHYLTRANSFERASE OF THE SEVEN BETA-STRAND FAMILY"/>
    <property type="match status" value="1"/>
</dbReference>
<sequence>MMFGANLGAIPPTSYLPSFKKIPLESFESLNASIHYLRSIYNPEVRGSRRRRKSSQLNVHPKLTTADVPAFASLNHVRTDPFERVYAIKWLTALISALDPAEDDEFASDAQAREITIHNAASLLAVCAGTSAAGTVLRDFLFTYHPPQTSLSESSGPIPIVVTITDIPLDNDDFGSMGAQTWGGACVLSEMLVEDPRSFGISADQLNTQGQAVFRVLELGAGTGLVSLIVARLLRQIGVAASCQVEIIATDYYPSVLANLRSNIQTNIHTDTESPVTVLTHSLDWSSFGSEDTKLPPFDQPFDLVLGADIVYEPKHAEWIHSCLTHLLRRPSDLPKSGPDTHSAFFHLVLPLRTTHLLESSTVEPIFSGKSSAGNPSLRIMTKDTLVCDTETGEEVEYAYYKIGWI</sequence>